<proteinExistence type="predicted"/>
<sequence>ITPAYAGKSKGILQNVDITTGSPPHTREKALVGEWNRRLIRITPAYAGKSF</sequence>
<dbReference type="EMBL" id="LSCQ01000073">
    <property type="protein sequence ID" value="KXB34644.1"/>
    <property type="molecule type" value="Genomic_DNA"/>
</dbReference>
<name>A0A133XUM3_9LACT</name>
<feature type="non-terminal residue" evidence="1">
    <location>
        <position position="1"/>
    </location>
</feature>
<reference evidence="1 2" key="1">
    <citation type="submission" date="2016-01" db="EMBL/GenBank/DDBJ databases">
        <authorList>
            <person name="Oliw E.H."/>
        </authorList>
    </citation>
    <scope>NUCLEOTIDE SEQUENCE [LARGE SCALE GENOMIC DNA]</scope>
    <source>
        <strain evidence="1 2">KA00635</strain>
    </source>
</reference>
<comment type="caution">
    <text evidence="1">The sequence shown here is derived from an EMBL/GenBank/DDBJ whole genome shotgun (WGS) entry which is preliminary data.</text>
</comment>
<accession>A0A133XUM3</accession>
<protein>
    <submittedName>
        <fullName evidence="1">Uncharacterized protein</fullName>
    </submittedName>
</protein>
<gene>
    <name evidence="1" type="ORF">HMPREF3187_01271</name>
</gene>
<evidence type="ECO:0000313" key="1">
    <source>
        <dbReference type="EMBL" id="KXB34644.1"/>
    </source>
</evidence>
<evidence type="ECO:0000313" key="2">
    <source>
        <dbReference type="Proteomes" id="UP000070422"/>
    </source>
</evidence>
<dbReference type="PATRIC" id="fig|87541.4.peg.1254"/>
<dbReference type="Proteomes" id="UP000070422">
    <property type="component" value="Unassembled WGS sequence"/>
</dbReference>
<organism evidence="1 2">
    <name type="scientific">Aerococcus christensenii</name>
    <dbReference type="NCBI Taxonomy" id="87541"/>
    <lineage>
        <taxon>Bacteria</taxon>
        <taxon>Bacillati</taxon>
        <taxon>Bacillota</taxon>
        <taxon>Bacilli</taxon>
        <taxon>Lactobacillales</taxon>
        <taxon>Aerococcaceae</taxon>
        <taxon>Aerococcus</taxon>
    </lineage>
</organism>
<dbReference type="AlphaFoldDB" id="A0A133XUM3"/>